<evidence type="ECO:0000256" key="1">
    <source>
        <dbReference type="SAM" id="Coils"/>
    </source>
</evidence>
<evidence type="ECO:0000313" key="2">
    <source>
        <dbReference type="EMBL" id="QJA62033.1"/>
    </source>
</evidence>
<accession>A0A6M3K0Z6</accession>
<feature type="coiled-coil region" evidence="1">
    <location>
        <begin position="1"/>
        <end position="72"/>
    </location>
</feature>
<dbReference type="AlphaFoldDB" id="A0A6M3K0Z6"/>
<gene>
    <name evidence="3" type="ORF">MM415A01884_0001</name>
    <name evidence="2" type="ORF">MM415B00831_0009</name>
</gene>
<organism evidence="3">
    <name type="scientific">viral metagenome</name>
    <dbReference type="NCBI Taxonomy" id="1070528"/>
    <lineage>
        <taxon>unclassified sequences</taxon>
        <taxon>metagenomes</taxon>
        <taxon>organismal metagenomes</taxon>
    </lineage>
</organism>
<name>A0A6M3K0Z6_9ZZZZ</name>
<proteinExistence type="predicted"/>
<keyword evidence="1" id="KW-0175">Coiled coil</keyword>
<evidence type="ECO:0000313" key="3">
    <source>
        <dbReference type="EMBL" id="QJA75012.1"/>
    </source>
</evidence>
<protein>
    <submittedName>
        <fullName evidence="3">Uncharacterized protein</fullName>
    </submittedName>
</protein>
<dbReference type="EMBL" id="MT142135">
    <property type="protein sequence ID" value="QJA75012.1"/>
    <property type="molecule type" value="Genomic_DNA"/>
</dbReference>
<dbReference type="EMBL" id="MT141460">
    <property type="protein sequence ID" value="QJA62033.1"/>
    <property type="molecule type" value="Genomic_DNA"/>
</dbReference>
<sequence>MGTTIDDLARLKQKAEKLQSQKDRAQGALDETKETLKKEFQCESLGDAKKLLSKLEEELEEKQMAFDGALEEFGKEFEDALR</sequence>
<reference evidence="3" key="1">
    <citation type="submission" date="2020-03" db="EMBL/GenBank/DDBJ databases">
        <title>The deep terrestrial virosphere.</title>
        <authorList>
            <person name="Holmfeldt K."/>
            <person name="Nilsson E."/>
            <person name="Simone D."/>
            <person name="Lopez-Fernandez M."/>
            <person name="Wu X."/>
            <person name="de Brujin I."/>
            <person name="Lundin D."/>
            <person name="Andersson A."/>
            <person name="Bertilsson S."/>
            <person name="Dopson M."/>
        </authorList>
    </citation>
    <scope>NUCLEOTIDE SEQUENCE</scope>
    <source>
        <strain evidence="3">MM415A01884</strain>
        <strain evidence="2">MM415B00831</strain>
    </source>
</reference>